<evidence type="ECO:0000313" key="4">
    <source>
        <dbReference type="Proteomes" id="UP001320715"/>
    </source>
</evidence>
<dbReference type="PANTHER" id="PTHR35335:SF1">
    <property type="entry name" value="UPF0716 PROTEIN FXSA"/>
    <property type="match status" value="1"/>
</dbReference>
<evidence type="ECO:0000313" key="3">
    <source>
        <dbReference type="EMBL" id="MCO6408817.1"/>
    </source>
</evidence>
<dbReference type="Pfam" id="PF04186">
    <property type="entry name" value="FxsA"/>
    <property type="match status" value="1"/>
</dbReference>
<keyword evidence="2" id="KW-0812">Transmembrane</keyword>
<dbReference type="InterPro" id="IPR007313">
    <property type="entry name" value="FxsA"/>
</dbReference>
<keyword evidence="4" id="KW-1185">Reference proteome</keyword>
<name>A0ABT1CRK9_9HYPH</name>
<reference evidence="3 4" key="1">
    <citation type="submission" date="2020-01" db="EMBL/GenBank/DDBJ databases">
        <title>Genomes of bacteria type strains.</title>
        <authorList>
            <person name="Chen J."/>
            <person name="Zhu S."/>
            <person name="Yang J."/>
        </authorList>
    </citation>
    <scope>NUCLEOTIDE SEQUENCE [LARGE SCALE GENOMIC DNA]</scope>
    <source>
        <strain evidence="3 4">DSM 16655</strain>
    </source>
</reference>
<dbReference type="NCBIfam" id="NF008528">
    <property type="entry name" value="PRK11463.1-2"/>
    <property type="match status" value="1"/>
</dbReference>
<dbReference type="Proteomes" id="UP001320715">
    <property type="component" value="Unassembled WGS sequence"/>
</dbReference>
<keyword evidence="2" id="KW-1133">Transmembrane helix</keyword>
<organism evidence="3 4">
    <name type="scientific">Hoeflea alexandrii</name>
    <dbReference type="NCBI Taxonomy" id="288436"/>
    <lineage>
        <taxon>Bacteria</taxon>
        <taxon>Pseudomonadati</taxon>
        <taxon>Pseudomonadota</taxon>
        <taxon>Alphaproteobacteria</taxon>
        <taxon>Hyphomicrobiales</taxon>
        <taxon>Rhizobiaceae</taxon>
        <taxon>Hoeflea</taxon>
    </lineage>
</organism>
<keyword evidence="2" id="KW-0472">Membrane</keyword>
<comment type="caution">
    <text evidence="3">The sequence shown here is derived from an EMBL/GenBank/DDBJ whole genome shotgun (WGS) entry which is preliminary data.</text>
</comment>
<feature type="compositionally biased region" description="Basic and acidic residues" evidence="1">
    <location>
        <begin position="160"/>
        <end position="178"/>
    </location>
</feature>
<gene>
    <name evidence="3" type="primary">fxsA</name>
    <name evidence="3" type="ORF">GTW23_11580</name>
</gene>
<dbReference type="EMBL" id="JAAAML010000002">
    <property type="protein sequence ID" value="MCO6408817.1"/>
    <property type="molecule type" value="Genomic_DNA"/>
</dbReference>
<evidence type="ECO:0000256" key="2">
    <source>
        <dbReference type="SAM" id="Phobius"/>
    </source>
</evidence>
<feature type="region of interest" description="Disordered" evidence="1">
    <location>
        <begin position="130"/>
        <end position="178"/>
    </location>
</feature>
<sequence length="178" mass="19595">MRFSLIPFLLLVVPLAEIAAFVVIGGQIGVWATLGMVLLTAIIGSLLLRWQGVGLFNRINTELRANRVPGRELVHGVMILIAGVLLLTPGFVTDSLGFLLFVPGIRDLVWRSVKDRIVVQSMSAGFDSRARRPRKADGVVDLDEDEFQRHPDPSSPWSEETDRLSRPGKPDRDGSNGL</sequence>
<dbReference type="RefSeq" id="WP_252915891.1">
    <property type="nucleotide sequence ID" value="NZ_JAAAML010000002.1"/>
</dbReference>
<accession>A0ABT1CRK9</accession>
<feature type="transmembrane region" description="Helical" evidence="2">
    <location>
        <begin position="28"/>
        <end position="48"/>
    </location>
</feature>
<evidence type="ECO:0000256" key="1">
    <source>
        <dbReference type="SAM" id="MobiDB-lite"/>
    </source>
</evidence>
<protein>
    <submittedName>
        <fullName evidence="3">Membrane protein FxsA</fullName>
    </submittedName>
</protein>
<dbReference type="PANTHER" id="PTHR35335">
    <property type="entry name" value="UPF0716 PROTEIN FXSA"/>
    <property type="match status" value="1"/>
</dbReference>
<feature type="transmembrane region" description="Helical" evidence="2">
    <location>
        <begin position="73"/>
        <end position="92"/>
    </location>
</feature>
<proteinExistence type="predicted"/>